<dbReference type="InterPro" id="IPR036164">
    <property type="entry name" value="bL21-like_sf"/>
</dbReference>
<evidence type="ECO:0000313" key="6">
    <source>
        <dbReference type="EMBL" id="OHA01702.1"/>
    </source>
</evidence>
<accession>A0A1G2KSX0</accession>
<dbReference type="AlphaFoldDB" id="A0A1G2KSX0"/>
<dbReference type="Pfam" id="PF00829">
    <property type="entry name" value="Ribosomal_L21p"/>
    <property type="match status" value="1"/>
</dbReference>
<comment type="similarity">
    <text evidence="1 4 5">Belongs to the bacterial ribosomal protein bL21 family.</text>
</comment>
<dbReference type="PANTHER" id="PTHR21349">
    <property type="entry name" value="50S RIBOSOMAL PROTEIN L21"/>
    <property type="match status" value="1"/>
</dbReference>
<dbReference type="InterPro" id="IPR001787">
    <property type="entry name" value="Ribosomal_bL21"/>
</dbReference>
<dbReference type="HAMAP" id="MF_01363">
    <property type="entry name" value="Ribosomal_bL21"/>
    <property type="match status" value="1"/>
</dbReference>
<keyword evidence="4 5" id="KW-0694">RNA-binding</keyword>
<dbReference type="EMBL" id="MHQL01000056">
    <property type="protein sequence ID" value="OHA01702.1"/>
    <property type="molecule type" value="Genomic_DNA"/>
</dbReference>
<dbReference type="SUPFAM" id="SSF141091">
    <property type="entry name" value="L21p-like"/>
    <property type="match status" value="1"/>
</dbReference>
<dbReference type="NCBIfam" id="TIGR00061">
    <property type="entry name" value="L21"/>
    <property type="match status" value="1"/>
</dbReference>
<evidence type="ECO:0000256" key="3">
    <source>
        <dbReference type="ARBA" id="ARBA00023274"/>
    </source>
</evidence>
<evidence type="ECO:0000256" key="1">
    <source>
        <dbReference type="ARBA" id="ARBA00008563"/>
    </source>
</evidence>
<comment type="caution">
    <text evidence="6">The sequence shown here is derived from an EMBL/GenBank/DDBJ whole genome shotgun (WGS) entry which is preliminary data.</text>
</comment>
<comment type="subunit">
    <text evidence="4">Part of the 50S ribosomal subunit. Contacts protein L20.</text>
</comment>
<dbReference type="GO" id="GO:0003735">
    <property type="term" value="F:structural constituent of ribosome"/>
    <property type="evidence" value="ECO:0007669"/>
    <property type="project" value="InterPro"/>
</dbReference>
<evidence type="ECO:0000256" key="2">
    <source>
        <dbReference type="ARBA" id="ARBA00022980"/>
    </source>
</evidence>
<proteinExistence type="inferred from homology"/>
<protein>
    <recommendedName>
        <fullName evidence="4">Large ribosomal subunit protein bL21</fullName>
    </recommendedName>
</protein>
<keyword evidence="3 4" id="KW-0687">Ribonucleoprotein</keyword>
<dbReference type="GO" id="GO:0006412">
    <property type="term" value="P:translation"/>
    <property type="evidence" value="ECO:0007669"/>
    <property type="project" value="UniProtKB-UniRule"/>
</dbReference>
<dbReference type="GO" id="GO:0005737">
    <property type="term" value="C:cytoplasm"/>
    <property type="evidence" value="ECO:0007669"/>
    <property type="project" value="UniProtKB-ARBA"/>
</dbReference>
<name>A0A1G2KSX0_9BACT</name>
<evidence type="ECO:0000256" key="5">
    <source>
        <dbReference type="RuleBase" id="RU000562"/>
    </source>
</evidence>
<organism evidence="6 7">
    <name type="scientific">Candidatus Sungbacteria bacterium RIFCSPHIGHO2_02_FULL_51_29</name>
    <dbReference type="NCBI Taxonomy" id="1802273"/>
    <lineage>
        <taxon>Bacteria</taxon>
        <taxon>Candidatus Sungiibacteriota</taxon>
    </lineage>
</organism>
<dbReference type="InterPro" id="IPR028909">
    <property type="entry name" value="bL21-like"/>
</dbReference>
<dbReference type="Proteomes" id="UP000177811">
    <property type="component" value="Unassembled WGS sequence"/>
</dbReference>
<dbReference type="GO" id="GO:0005840">
    <property type="term" value="C:ribosome"/>
    <property type="evidence" value="ECO:0007669"/>
    <property type="project" value="UniProtKB-KW"/>
</dbReference>
<keyword evidence="4 5" id="KW-0699">rRNA-binding</keyword>
<dbReference type="GO" id="GO:0019843">
    <property type="term" value="F:rRNA binding"/>
    <property type="evidence" value="ECO:0007669"/>
    <property type="project" value="UniProtKB-UniRule"/>
</dbReference>
<dbReference type="PANTHER" id="PTHR21349:SF0">
    <property type="entry name" value="LARGE RIBOSOMAL SUBUNIT PROTEIN BL21M"/>
    <property type="match status" value="1"/>
</dbReference>
<evidence type="ECO:0000256" key="4">
    <source>
        <dbReference type="HAMAP-Rule" id="MF_01363"/>
    </source>
</evidence>
<dbReference type="GO" id="GO:1990904">
    <property type="term" value="C:ribonucleoprotein complex"/>
    <property type="evidence" value="ECO:0007669"/>
    <property type="project" value="UniProtKB-KW"/>
</dbReference>
<comment type="function">
    <text evidence="4 5">This protein binds to 23S rRNA in the presence of protein L20.</text>
</comment>
<sequence>MALFAVIKTGGKQYVVRPGQRLKVEKLDVGENAAISFDVLLVADEKGVAVGAPLVKGAVVTGKALGQGRDKKKIIFRYHAKTRYRKMKGHRQPFTEVQITDIKK</sequence>
<reference evidence="6 7" key="1">
    <citation type="journal article" date="2016" name="Nat. Commun.">
        <title>Thousands of microbial genomes shed light on interconnected biogeochemical processes in an aquifer system.</title>
        <authorList>
            <person name="Anantharaman K."/>
            <person name="Brown C.T."/>
            <person name="Hug L.A."/>
            <person name="Sharon I."/>
            <person name="Castelle C.J."/>
            <person name="Probst A.J."/>
            <person name="Thomas B.C."/>
            <person name="Singh A."/>
            <person name="Wilkins M.J."/>
            <person name="Karaoz U."/>
            <person name="Brodie E.L."/>
            <person name="Williams K.H."/>
            <person name="Hubbard S.S."/>
            <person name="Banfield J.F."/>
        </authorList>
    </citation>
    <scope>NUCLEOTIDE SEQUENCE [LARGE SCALE GENOMIC DNA]</scope>
</reference>
<keyword evidence="2 4" id="KW-0689">Ribosomal protein</keyword>
<evidence type="ECO:0000313" key="7">
    <source>
        <dbReference type="Proteomes" id="UP000177811"/>
    </source>
</evidence>
<gene>
    <name evidence="4" type="primary">rplU</name>
    <name evidence="6" type="ORF">A3C16_03135</name>
</gene>